<evidence type="ECO:0000259" key="3">
    <source>
        <dbReference type="Pfam" id="PF13240"/>
    </source>
</evidence>
<evidence type="ECO:0000256" key="1">
    <source>
        <dbReference type="SAM" id="MobiDB-lite"/>
    </source>
</evidence>
<feature type="compositionally biased region" description="Basic and acidic residues" evidence="1">
    <location>
        <begin position="208"/>
        <end position="222"/>
    </location>
</feature>
<feature type="compositionally biased region" description="Low complexity" evidence="1">
    <location>
        <begin position="416"/>
        <end position="454"/>
    </location>
</feature>
<feature type="transmembrane region" description="Helical" evidence="2">
    <location>
        <begin position="64"/>
        <end position="83"/>
    </location>
</feature>
<dbReference type="Pfam" id="PF13240">
    <property type="entry name" value="Zn_Ribbon_1"/>
    <property type="match status" value="1"/>
</dbReference>
<feature type="region of interest" description="Disordered" evidence="1">
    <location>
        <begin position="208"/>
        <end position="233"/>
    </location>
</feature>
<keyword evidence="2" id="KW-0472">Membrane</keyword>
<feature type="domain" description="Zinc-ribbon" evidence="3">
    <location>
        <begin position="7"/>
        <end position="29"/>
    </location>
</feature>
<accession>A0A5C4TIS2</accession>
<sequence length="454" mass="49543">MSEDKHFCPNCGHEIKPGADFCPNCGHKLNSNSQPQQSASASSNKTVNPTPRRVKKPMSKKSKISYSVLLLIILILVGGYLWGNHYYSKEATASRIVNSIKDGNKKQVADDSSTTDPSYKITPDNMSALIKYFGKNKYKFASFENQLSDDDDNTSSSSNSLSNFELKQDGNAFLVFPRYKLSITPVYGQIDTNGKKLKVNIDGNKSKLAIDDDSSSKSRSSDDYDSVTGNVGPLTPGSHKITVIGTVNGKETHSTSDVDWITGKNNTLSTTLDSGVASKEDAKSTLSSVFSDVGSSSISSDNFVGDDSNAFYNDIDKMNTGWRKDKSIDYFSEDSCKVISVAPGKGNETKVVFDVKYILNQENGDKKTQTMEYSVILVPSKDSDSRNKKYLIKNEFAKRKVVSTKTDTSNHHSDDSSSSSSDNNDDNNNNSDSNSSSSSDSNNSNNNNDDSSNN</sequence>
<name>A0A5C4TIS2_FRUSA</name>
<dbReference type="InterPro" id="IPR026870">
    <property type="entry name" value="Zinc_ribbon_dom"/>
</dbReference>
<gene>
    <name evidence="5" type="ORF">DID87_03910</name>
</gene>
<protein>
    <submittedName>
        <fullName evidence="5">Uncharacterized protein</fullName>
    </submittedName>
</protein>
<dbReference type="AlphaFoldDB" id="A0A5C4TIS2"/>
<dbReference type="RefSeq" id="WP_139562196.1">
    <property type="nucleotide sequence ID" value="NZ_JARBFA010000002.1"/>
</dbReference>
<keyword evidence="2" id="KW-0812">Transmembrane</keyword>
<reference evidence="5 6" key="1">
    <citation type="submission" date="2018-05" db="EMBL/GenBank/DDBJ databases">
        <title>Lactobacillus sanfranciscensis Ah4 draft denome sequence.</title>
        <authorList>
            <person name="Zhang G."/>
        </authorList>
    </citation>
    <scope>NUCLEOTIDE SEQUENCE [LARGE SCALE GENOMIC DNA]</scope>
    <source>
        <strain evidence="5 6">Ah4</strain>
    </source>
</reference>
<comment type="caution">
    <text evidence="5">The sequence shown here is derived from an EMBL/GenBank/DDBJ whole genome shotgun (WGS) entry which is preliminary data.</text>
</comment>
<organism evidence="5 6">
    <name type="scientific">Fructilactobacillus sanfranciscensis</name>
    <name type="common">Lactobacillus sanfranciscensis</name>
    <dbReference type="NCBI Taxonomy" id="1625"/>
    <lineage>
        <taxon>Bacteria</taxon>
        <taxon>Bacillati</taxon>
        <taxon>Bacillota</taxon>
        <taxon>Bacilli</taxon>
        <taxon>Lactobacillales</taxon>
        <taxon>Lactobacillaceae</taxon>
        <taxon>Fructilactobacillus</taxon>
    </lineage>
</organism>
<evidence type="ECO:0000259" key="4">
    <source>
        <dbReference type="Pfam" id="PF22813"/>
    </source>
</evidence>
<dbReference type="Pfam" id="PF22813">
    <property type="entry name" value="TcaA_2nd"/>
    <property type="match status" value="1"/>
</dbReference>
<dbReference type="InterPro" id="IPR054529">
    <property type="entry name" value="TcaA_2nd"/>
</dbReference>
<dbReference type="Proteomes" id="UP000313312">
    <property type="component" value="Unassembled WGS sequence"/>
</dbReference>
<dbReference type="EMBL" id="QFCR01000009">
    <property type="protein sequence ID" value="TNK90458.1"/>
    <property type="molecule type" value="Genomic_DNA"/>
</dbReference>
<keyword evidence="2" id="KW-1133">Transmembrane helix</keyword>
<feature type="region of interest" description="Disordered" evidence="1">
    <location>
        <begin position="401"/>
        <end position="454"/>
    </location>
</feature>
<feature type="domain" description="TcaA second" evidence="4">
    <location>
        <begin position="89"/>
        <end position="183"/>
    </location>
</feature>
<proteinExistence type="predicted"/>
<evidence type="ECO:0000313" key="6">
    <source>
        <dbReference type="Proteomes" id="UP000313312"/>
    </source>
</evidence>
<feature type="compositionally biased region" description="Low complexity" evidence="1">
    <location>
        <begin position="32"/>
        <end position="44"/>
    </location>
</feature>
<dbReference type="PANTHER" id="PTHR40038">
    <property type="entry name" value="MEMBRANE-ASSOCIATED PROTEIN TCAA"/>
    <property type="match status" value="1"/>
</dbReference>
<evidence type="ECO:0000256" key="2">
    <source>
        <dbReference type="SAM" id="Phobius"/>
    </source>
</evidence>
<dbReference type="CDD" id="cd00350">
    <property type="entry name" value="rubredoxin_like"/>
    <property type="match status" value="1"/>
</dbReference>
<dbReference type="PANTHER" id="PTHR40038:SF1">
    <property type="entry name" value="MEMBRANE-ASSOCIATED PROTEIN TCAA"/>
    <property type="match status" value="1"/>
</dbReference>
<feature type="region of interest" description="Disordered" evidence="1">
    <location>
        <begin position="32"/>
        <end position="58"/>
    </location>
</feature>
<evidence type="ECO:0000313" key="5">
    <source>
        <dbReference type="EMBL" id="TNK90458.1"/>
    </source>
</evidence>